<reference evidence="1" key="1">
    <citation type="journal article" date="2014" name="Front. Microbiol.">
        <title>High frequency of phylogenetically diverse reductive dehalogenase-homologous genes in deep subseafloor sedimentary metagenomes.</title>
        <authorList>
            <person name="Kawai M."/>
            <person name="Futagami T."/>
            <person name="Toyoda A."/>
            <person name="Takaki Y."/>
            <person name="Nishi S."/>
            <person name="Hori S."/>
            <person name="Arai W."/>
            <person name="Tsubouchi T."/>
            <person name="Morono Y."/>
            <person name="Uchiyama I."/>
            <person name="Ito T."/>
            <person name="Fujiyama A."/>
            <person name="Inagaki F."/>
            <person name="Takami H."/>
        </authorList>
    </citation>
    <scope>NUCLEOTIDE SEQUENCE</scope>
    <source>
        <strain evidence="1">Expedition CK06-06</strain>
    </source>
</reference>
<organism evidence="1">
    <name type="scientific">marine sediment metagenome</name>
    <dbReference type="NCBI Taxonomy" id="412755"/>
    <lineage>
        <taxon>unclassified sequences</taxon>
        <taxon>metagenomes</taxon>
        <taxon>ecological metagenomes</taxon>
    </lineage>
</organism>
<accession>X1RRW4</accession>
<dbReference type="EMBL" id="BARV01034309">
    <property type="protein sequence ID" value="GAI58259.1"/>
    <property type="molecule type" value="Genomic_DNA"/>
</dbReference>
<comment type="caution">
    <text evidence="1">The sequence shown here is derived from an EMBL/GenBank/DDBJ whole genome shotgun (WGS) entry which is preliminary data.</text>
</comment>
<dbReference type="AlphaFoldDB" id="X1RRW4"/>
<proteinExistence type="predicted"/>
<name>X1RRW4_9ZZZZ</name>
<gene>
    <name evidence="1" type="ORF">S06H3_53759</name>
</gene>
<protein>
    <submittedName>
        <fullName evidence="1">Uncharacterized protein</fullName>
    </submittedName>
</protein>
<feature type="non-terminal residue" evidence="1">
    <location>
        <position position="1"/>
    </location>
</feature>
<evidence type="ECO:0000313" key="1">
    <source>
        <dbReference type="EMBL" id="GAI58259.1"/>
    </source>
</evidence>
<sequence>ERIPTQVSPAENPMLTLLDIGWLRLQVEYDQPVPTSVWPGLTTTEDQIVLCSCPQPQPGDLLQHRSFTGANGVSITTFFYWPPRPGGIIIYTAPLARWVETVIEGYTIEPVVLRGWYSQTYRPKHHNFGEHFLFEPQLEPGISQQLLDELRAQDIRLIHLYFLDVNSVSTYGFEDKPFYPADIDGDDDTGLRPTLACLRCAGGDAVCDECGGADLTGDGQVMLDDLREFAENWLARLGAD</sequence>